<keyword evidence="6" id="KW-1185">Reference proteome</keyword>
<evidence type="ECO:0000313" key="4">
    <source>
        <dbReference type="EMBL" id="TPX39492.1"/>
    </source>
</evidence>
<keyword evidence="1" id="KW-0813">Transport</keyword>
<dbReference type="EMBL" id="QEAN01000110">
    <property type="protein sequence ID" value="TPX47798.1"/>
    <property type="molecule type" value="Genomic_DNA"/>
</dbReference>
<feature type="transmembrane region" description="Helical" evidence="3">
    <location>
        <begin position="305"/>
        <end position="326"/>
    </location>
</feature>
<evidence type="ECO:0000256" key="1">
    <source>
        <dbReference type="ARBA" id="ARBA00022448"/>
    </source>
</evidence>
<dbReference type="PANTHER" id="PTHR12226">
    <property type="entry name" value="MANNOSE-P-DOLICHOL UTILIZATION DEFECT 1 LEC35 -RELATED"/>
    <property type="match status" value="1"/>
</dbReference>
<evidence type="ECO:0000256" key="3">
    <source>
        <dbReference type="SAM" id="Phobius"/>
    </source>
</evidence>
<dbReference type="AlphaFoldDB" id="A0A507CIJ4"/>
<dbReference type="Proteomes" id="UP000317494">
    <property type="component" value="Unassembled WGS sequence"/>
</dbReference>
<feature type="transmembrane region" description="Helical" evidence="3">
    <location>
        <begin position="217"/>
        <end position="239"/>
    </location>
</feature>
<feature type="transmembrane region" description="Helical" evidence="3">
    <location>
        <begin position="338"/>
        <end position="358"/>
    </location>
</feature>
<evidence type="ECO:0000313" key="6">
    <source>
        <dbReference type="Proteomes" id="UP000317494"/>
    </source>
</evidence>
<comment type="caution">
    <text evidence="4">The sequence shown here is derived from an EMBL/GenBank/DDBJ whole genome shotgun (WGS) entry which is preliminary data.</text>
</comment>
<feature type="transmembrane region" description="Helical" evidence="3">
    <location>
        <begin position="154"/>
        <end position="172"/>
    </location>
</feature>
<feature type="transmembrane region" description="Helical" evidence="3">
    <location>
        <begin position="364"/>
        <end position="385"/>
    </location>
</feature>
<sequence length="402" mass="43500">MPPPPLRPAGLGHDNDEGRALFEPTPSASSLTPSAISVVKAMKSIGAQVAGASHLASNLVTASPHNTTIPLETTFISDIPARRNALPNLRLFPKHLHPYLLPILRILLPPFSQTAPGKVTGHVASAEADVANRLHTVDCIREFWIESAPSATCATLISARILGLIVVLLGWASKLPQVWSLSTSTKARMNLPLIPTIVELFGWTLIGLYNMRIATFWTAFGEGYGIIVTNTFLMLLWGIQQLQGSSNSGSYVPISTSSSANPCAPTTSTAEPPRQYPRPVVLSILVAIAVFYYFAWTVLWGGPIILLQGFLAINAPLGLVPVFSLMHTNYTTKRAESIPGLTIIMGWMCGFIRSYTSFVETDDILMRIGCVAGLILPGILVWQVVWYEYILGGQGEAKAKDI</sequence>
<name>A0A507CIJ4_9FUNG</name>
<keyword evidence="3" id="KW-0472">Membrane</keyword>
<dbReference type="PANTHER" id="PTHR12226:SF2">
    <property type="entry name" value="MANNOSE-P-DOLICHOL UTILIZATION DEFECT 1 PROTEIN"/>
    <property type="match status" value="1"/>
</dbReference>
<feature type="transmembrane region" description="Helical" evidence="3">
    <location>
        <begin position="280"/>
        <end position="299"/>
    </location>
</feature>
<dbReference type="Proteomes" id="UP000320475">
    <property type="component" value="Unassembled WGS sequence"/>
</dbReference>
<evidence type="ECO:0000256" key="2">
    <source>
        <dbReference type="ARBA" id="ARBA00022737"/>
    </source>
</evidence>
<feature type="transmembrane region" description="Helical" evidence="3">
    <location>
        <begin position="193"/>
        <end position="211"/>
    </location>
</feature>
<reference evidence="6 7" key="1">
    <citation type="journal article" date="2019" name="Sci. Rep.">
        <title>Comparative genomics of chytrid fungi reveal insights into the obligate biotrophic and pathogenic lifestyle of Synchytrium endobioticum.</title>
        <authorList>
            <person name="van de Vossenberg B.T.L.H."/>
            <person name="Warris S."/>
            <person name="Nguyen H.D.T."/>
            <person name="van Gent-Pelzer M.P.E."/>
            <person name="Joly D.L."/>
            <person name="van de Geest H.C."/>
            <person name="Bonants P.J.M."/>
            <person name="Smith D.S."/>
            <person name="Levesque C.A."/>
            <person name="van der Lee T.A.J."/>
        </authorList>
    </citation>
    <scope>NUCLEOTIDE SEQUENCE [LARGE SCALE GENOMIC DNA]</scope>
    <source>
        <strain evidence="4 7">LEV6574</strain>
        <strain evidence="5 6">MB42</strain>
    </source>
</reference>
<keyword evidence="2" id="KW-0677">Repeat</keyword>
<protein>
    <submittedName>
        <fullName evidence="4">Uncharacterized protein</fullName>
    </submittedName>
</protein>
<accession>A0A507CIJ4</accession>
<keyword evidence="3" id="KW-1133">Transmembrane helix</keyword>
<dbReference type="EMBL" id="QEAM01000474">
    <property type="protein sequence ID" value="TPX39492.1"/>
    <property type="molecule type" value="Genomic_DNA"/>
</dbReference>
<gene>
    <name evidence="4" type="ORF">SeLEV6574_g07174</name>
    <name evidence="5" type="ORF">SeMB42_g03193</name>
</gene>
<organism evidence="4 7">
    <name type="scientific">Synchytrium endobioticum</name>
    <dbReference type="NCBI Taxonomy" id="286115"/>
    <lineage>
        <taxon>Eukaryota</taxon>
        <taxon>Fungi</taxon>
        <taxon>Fungi incertae sedis</taxon>
        <taxon>Chytridiomycota</taxon>
        <taxon>Chytridiomycota incertae sedis</taxon>
        <taxon>Chytridiomycetes</taxon>
        <taxon>Synchytriales</taxon>
        <taxon>Synchytriaceae</taxon>
        <taxon>Synchytrium</taxon>
    </lineage>
</organism>
<dbReference type="OrthoDB" id="271506at2759"/>
<dbReference type="VEuPathDB" id="FungiDB:SeMB42_g03193"/>
<evidence type="ECO:0000313" key="5">
    <source>
        <dbReference type="EMBL" id="TPX47798.1"/>
    </source>
</evidence>
<evidence type="ECO:0000313" key="7">
    <source>
        <dbReference type="Proteomes" id="UP000320475"/>
    </source>
</evidence>
<proteinExistence type="predicted"/>
<dbReference type="InterPro" id="IPR016817">
    <property type="entry name" value="MannP-dilichol_defect-1"/>
</dbReference>
<keyword evidence="3" id="KW-0812">Transmembrane</keyword>